<protein>
    <submittedName>
        <fullName evidence="3">Uncharacterized protein</fullName>
    </submittedName>
</protein>
<evidence type="ECO:0000313" key="3">
    <source>
        <dbReference type="EMBL" id="MRG93347.1"/>
    </source>
</evidence>
<organism evidence="3 4">
    <name type="scientific">Polyangium spumosum</name>
    <dbReference type="NCBI Taxonomy" id="889282"/>
    <lineage>
        <taxon>Bacteria</taxon>
        <taxon>Pseudomonadati</taxon>
        <taxon>Myxococcota</taxon>
        <taxon>Polyangia</taxon>
        <taxon>Polyangiales</taxon>
        <taxon>Polyangiaceae</taxon>
        <taxon>Polyangium</taxon>
    </lineage>
</organism>
<dbReference type="AlphaFoldDB" id="A0A6N7PNU5"/>
<feature type="region of interest" description="Disordered" evidence="1">
    <location>
        <begin position="44"/>
        <end position="79"/>
    </location>
</feature>
<dbReference type="RefSeq" id="WP_153820187.1">
    <property type="nucleotide sequence ID" value="NZ_WJIE01000004.1"/>
</dbReference>
<evidence type="ECO:0000256" key="1">
    <source>
        <dbReference type="SAM" id="MobiDB-lite"/>
    </source>
</evidence>
<keyword evidence="2" id="KW-0812">Transmembrane</keyword>
<evidence type="ECO:0000256" key="2">
    <source>
        <dbReference type="SAM" id="Phobius"/>
    </source>
</evidence>
<keyword evidence="2" id="KW-1133">Transmembrane helix</keyword>
<name>A0A6N7PNU5_9BACT</name>
<gene>
    <name evidence="3" type="ORF">GF068_15695</name>
</gene>
<feature type="compositionally biased region" description="Basic and acidic residues" evidence="1">
    <location>
        <begin position="69"/>
        <end position="79"/>
    </location>
</feature>
<feature type="transmembrane region" description="Helical" evidence="2">
    <location>
        <begin position="20"/>
        <end position="40"/>
    </location>
</feature>
<keyword evidence="4" id="KW-1185">Reference proteome</keyword>
<sequence>MTLETNQMAGVRIRLPMESAAVAAVVLVGVLMLAIASRIVEVNGASRPAGARSTSAASPADAPDSARLLADRGRPGRRF</sequence>
<accession>A0A6N7PNU5</accession>
<dbReference type="Proteomes" id="UP000440224">
    <property type="component" value="Unassembled WGS sequence"/>
</dbReference>
<evidence type="ECO:0000313" key="4">
    <source>
        <dbReference type="Proteomes" id="UP000440224"/>
    </source>
</evidence>
<feature type="compositionally biased region" description="Low complexity" evidence="1">
    <location>
        <begin position="51"/>
        <end position="67"/>
    </location>
</feature>
<keyword evidence="2" id="KW-0472">Membrane</keyword>
<comment type="caution">
    <text evidence="3">The sequence shown here is derived from an EMBL/GenBank/DDBJ whole genome shotgun (WGS) entry which is preliminary data.</text>
</comment>
<dbReference type="EMBL" id="WJIE01000004">
    <property type="protein sequence ID" value="MRG93347.1"/>
    <property type="molecule type" value="Genomic_DNA"/>
</dbReference>
<reference evidence="3 4" key="1">
    <citation type="submission" date="2019-10" db="EMBL/GenBank/DDBJ databases">
        <title>A soil myxobacterium in the family Polyangiaceae.</title>
        <authorList>
            <person name="Li Y."/>
            <person name="Wang J."/>
        </authorList>
    </citation>
    <scope>NUCLEOTIDE SEQUENCE [LARGE SCALE GENOMIC DNA]</scope>
    <source>
        <strain evidence="3 4">DSM 14734</strain>
    </source>
</reference>
<proteinExistence type="predicted"/>